<evidence type="ECO:0000313" key="3">
    <source>
        <dbReference type="EMBL" id="OMJ67907.1"/>
    </source>
</evidence>
<dbReference type="AlphaFoldDB" id="A0A1R2ATR0"/>
<keyword evidence="1" id="KW-0479">Metal-binding</keyword>
<evidence type="ECO:0000259" key="2">
    <source>
        <dbReference type="PROSITE" id="PS50089"/>
    </source>
</evidence>
<dbReference type="OrthoDB" id="287481at2759"/>
<keyword evidence="1" id="KW-0863">Zinc-finger</keyword>
<dbReference type="PANTHER" id="PTHR10131:SF94">
    <property type="entry name" value="TNF RECEPTOR-ASSOCIATED FACTOR 4"/>
    <property type="match status" value="1"/>
</dbReference>
<proteinExistence type="predicted"/>
<dbReference type="SUPFAM" id="SSF49599">
    <property type="entry name" value="TRAF domain-like"/>
    <property type="match status" value="1"/>
</dbReference>
<keyword evidence="4" id="KW-1185">Reference proteome</keyword>
<sequence length="224" mass="25482">MNQEIIEVIDSEQDETSQNWYNLLEAGSLKEGYDLDRFVEPPRKDFNCLICLGVVRNPLECSQCGILLCKKCVYSCSKPQNPFFSMSNTTPKFNCPICRNRSAPREPSMILKKFISVLIVYCKNRKRGCGVCKGLGEIKNHEKECDYKVIRCANHGLCSKEGSKIDFITAKCPKIGKNTNQKSKLVCSEICRKVVVMSYLLKADKIEEAIDQYRLALEQLSQTK</sequence>
<feature type="domain" description="RING-type" evidence="2">
    <location>
        <begin position="48"/>
        <end position="99"/>
    </location>
</feature>
<name>A0A1R2ATR0_9CILI</name>
<dbReference type="InterPro" id="IPR001841">
    <property type="entry name" value="Znf_RING"/>
</dbReference>
<keyword evidence="1" id="KW-0862">Zinc</keyword>
<dbReference type="SUPFAM" id="SSF57850">
    <property type="entry name" value="RING/U-box"/>
    <property type="match status" value="1"/>
</dbReference>
<organism evidence="3 4">
    <name type="scientific">Stentor coeruleus</name>
    <dbReference type="NCBI Taxonomy" id="5963"/>
    <lineage>
        <taxon>Eukaryota</taxon>
        <taxon>Sar</taxon>
        <taxon>Alveolata</taxon>
        <taxon>Ciliophora</taxon>
        <taxon>Postciliodesmatophora</taxon>
        <taxon>Heterotrichea</taxon>
        <taxon>Heterotrichida</taxon>
        <taxon>Stentoridae</taxon>
        <taxon>Stentor</taxon>
    </lineage>
</organism>
<gene>
    <name evidence="3" type="ORF">SteCoe_34815</name>
</gene>
<evidence type="ECO:0000256" key="1">
    <source>
        <dbReference type="PROSITE-ProRule" id="PRU00175"/>
    </source>
</evidence>
<dbReference type="EMBL" id="MPUH01001417">
    <property type="protein sequence ID" value="OMJ67907.1"/>
    <property type="molecule type" value="Genomic_DNA"/>
</dbReference>
<dbReference type="Gene3D" id="3.30.40.10">
    <property type="entry name" value="Zinc/RING finger domain, C3HC4 (zinc finger)"/>
    <property type="match status" value="2"/>
</dbReference>
<comment type="caution">
    <text evidence="3">The sequence shown here is derived from an EMBL/GenBank/DDBJ whole genome shotgun (WGS) entry which is preliminary data.</text>
</comment>
<dbReference type="GO" id="GO:0008270">
    <property type="term" value="F:zinc ion binding"/>
    <property type="evidence" value="ECO:0007669"/>
    <property type="project" value="UniProtKB-KW"/>
</dbReference>
<accession>A0A1R2ATR0</accession>
<evidence type="ECO:0000313" key="4">
    <source>
        <dbReference type="Proteomes" id="UP000187209"/>
    </source>
</evidence>
<dbReference type="PROSITE" id="PS50089">
    <property type="entry name" value="ZF_RING_2"/>
    <property type="match status" value="1"/>
</dbReference>
<dbReference type="InterPro" id="IPR013083">
    <property type="entry name" value="Znf_RING/FYVE/PHD"/>
</dbReference>
<dbReference type="PANTHER" id="PTHR10131">
    <property type="entry name" value="TNF RECEPTOR ASSOCIATED FACTOR"/>
    <property type="match status" value="1"/>
</dbReference>
<protein>
    <recommendedName>
        <fullName evidence="2">RING-type domain-containing protein</fullName>
    </recommendedName>
</protein>
<reference evidence="3 4" key="1">
    <citation type="submission" date="2016-11" db="EMBL/GenBank/DDBJ databases">
        <title>The macronuclear genome of Stentor coeruleus: a giant cell with tiny introns.</title>
        <authorList>
            <person name="Slabodnick M."/>
            <person name="Ruby J.G."/>
            <person name="Reiff S.B."/>
            <person name="Swart E.C."/>
            <person name="Gosai S."/>
            <person name="Prabakaran S."/>
            <person name="Witkowska E."/>
            <person name="Larue G.E."/>
            <person name="Fisher S."/>
            <person name="Freeman R.M."/>
            <person name="Gunawardena J."/>
            <person name="Chu W."/>
            <person name="Stover N.A."/>
            <person name="Gregory B.D."/>
            <person name="Nowacki M."/>
            <person name="Derisi J."/>
            <person name="Roy S.W."/>
            <person name="Marshall W.F."/>
            <person name="Sood P."/>
        </authorList>
    </citation>
    <scope>NUCLEOTIDE SEQUENCE [LARGE SCALE GENOMIC DNA]</scope>
    <source>
        <strain evidence="3">WM001</strain>
    </source>
</reference>
<dbReference type="Proteomes" id="UP000187209">
    <property type="component" value="Unassembled WGS sequence"/>
</dbReference>
<dbReference type="GO" id="GO:0043122">
    <property type="term" value="P:regulation of canonical NF-kappaB signal transduction"/>
    <property type="evidence" value="ECO:0007669"/>
    <property type="project" value="TreeGrafter"/>
</dbReference>